<protein>
    <recommendedName>
        <fullName evidence="2">DUF6396 domain-containing protein</fullName>
    </recommendedName>
</protein>
<evidence type="ECO:0000313" key="4">
    <source>
        <dbReference type="Proteomes" id="UP000318567"/>
    </source>
</evidence>
<name>A0A9Q9UJR6_9ENTR</name>
<organism evidence="3 4">
    <name type="scientific">Klebsiella pasteurii</name>
    <dbReference type="NCBI Taxonomy" id="2587529"/>
    <lineage>
        <taxon>Bacteria</taxon>
        <taxon>Pseudomonadati</taxon>
        <taxon>Pseudomonadota</taxon>
        <taxon>Gammaproteobacteria</taxon>
        <taxon>Enterobacterales</taxon>
        <taxon>Enterobacteriaceae</taxon>
        <taxon>Klebsiella/Raoultella group</taxon>
        <taxon>Klebsiella</taxon>
    </lineage>
</organism>
<dbReference type="Gene3D" id="1.25.40.10">
    <property type="entry name" value="Tetratricopeptide repeat domain"/>
    <property type="match status" value="1"/>
</dbReference>
<comment type="caution">
    <text evidence="3">The sequence shown here is derived from an EMBL/GenBank/DDBJ whole genome shotgun (WGS) entry which is preliminary data.</text>
</comment>
<keyword evidence="1" id="KW-0732">Signal</keyword>
<dbReference type="Pfam" id="PF19933">
    <property type="entry name" value="DUF6396"/>
    <property type="match status" value="1"/>
</dbReference>
<feature type="signal peptide" evidence="1">
    <location>
        <begin position="1"/>
        <end position="24"/>
    </location>
</feature>
<accession>A0A9Q9UJR6</accession>
<feature type="domain" description="DUF6396" evidence="2">
    <location>
        <begin position="272"/>
        <end position="375"/>
    </location>
</feature>
<proteinExistence type="predicted"/>
<evidence type="ECO:0000256" key="1">
    <source>
        <dbReference type="SAM" id="SignalP"/>
    </source>
</evidence>
<sequence>MEMIKKIRSFAIMAMLILPCQLLASEVSPQTTQIFDQIRQVTSFPCNHEKIPPSSKEVESLFHYAQYLEQQGPDSYTEANESAFNAIARYYRIAAAKNDYRAQTALIDFLYKYRPDSEYYSNSSTEQRRLRDGEIAQLREKLLQQKTAAGYLAKAGVLAQQWQVDEAIAYYYLAAMAGNAEGQYKLAEYLDDSQIISKIGIPHPPKDAWQRAKELYLCAAEQGHQSAWGNAAALELRFGKDESVMTLLQRGVTAGSTQSAILLEAIFLGKPLDQIFRGEKINRRKLNIKPDPERARRYAIYFQFLLSHENNFVVSNVIIPDVNKYIPLPPAPLPEWDGVLPQQKPAIVAVEKPAEELIEKLSREENLDPASGRPLH</sequence>
<dbReference type="InterPro" id="IPR011990">
    <property type="entry name" value="TPR-like_helical_dom_sf"/>
</dbReference>
<reference evidence="3 4" key="1">
    <citation type="submission" date="2019-07" db="EMBL/GenBank/DDBJ databases">
        <authorList>
            <person name="Brisse S."/>
            <person name="Rodrigues C."/>
            <person name="Thorpe H."/>
        </authorList>
    </citation>
    <scope>NUCLEOTIDE SEQUENCE [LARGE SCALE GENOMIC DNA]</scope>
    <source>
        <strain evidence="3">SB6410</strain>
    </source>
</reference>
<evidence type="ECO:0000259" key="2">
    <source>
        <dbReference type="Pfam" id="PF19933"/>
    </source>
</evidence>
<dbReference type="EMBL" id="CABGGO010000007">
    <property type="protein sequence ID" value="VUS38959.1"/>
    <property type="molecule type" value="Genomic_DNA"/>
</dbReference>
<dbReference type="InterPro" id="IPR045653">
    <property type="entry name" value="DUF6396"/>
</dbReference>
<dbReference type="RefSeq" id="WP_142445069.1">
    <property type="nucleotide sequence ID" value="NZ_CABGGO010000007.1"/>
</dbReference>
<feature type="chain" id="PRO_5040164174" description="DUF6396 domain-containing protein" evidence="1">
    <location>
        <begin position="25"/>
        <end position="376"/>
    </location>
</feature>
<evidence type="ECO:0000313" key="3">
    <source>
        <dbReference type="EMBL" id="VUS38959.1"/>
    </source>
</evidence>
<gene>
    <name evidence="3" type="ORF">SB6410_05258</name>
</gene>
<dbReference type="Proteomes" id="UP000318567">
    <property type="component" value="Unassembled WGS sequence"/>
</dbReference>
<dbReference type="AlphaFoldDB" id="A0A9Q9UJR6"/>